<dbReference type="Proteomes" id="UP001055879">
    <property type="component" value="Linkage Group LG10"/>
</dbReference>
<evidence type="ECO:0000313" key="1">
    <source>
        <dbReference type="EMBL" id="KAI3698127.1"/>
    </source>
</evidence>
<protein>
    <submittedName>
        <fullName evidence="1">Uncharacterized protein</fullName>
    </submittedName>
</protein>
<reference evidence="1 2" key="2">
    <citation type="journal article" date="2022" name="Mol. Ecol. Resour.">
        <title>The genomes of chicory, endive, great burdock and yacon provide insights into Asteraceae paleo-polyploidization history and plant inulin production.</title>
        <authorList>
            <person name="Fan W."/>
            <person name="Wang S."/>
            <person name="Wang H."/>
            <person name="Wang A."/>
            <person name="Jiang F."/>
            <person name="Liu H."/>
            <person name="Zhao H."/>
            <person name="Xu D."/>
            <person name="Zhang Y."/>
        </authorList>
    </citation>
    <scope>NUCLEOTIDE SEQUENCE [LARGE SCALE GENOMIC DNA]</scope>
    <source>
        <strain evidence="2">cv. Niubang</strain>
        <tissue evidence="1">Leaf</tissue>
    </source>
</reference>
<organism evidence="1 2">
    <name type="scientific">Arctium lappa</name>
    <name type="common">Greater burdock</name>
    <name type="synonym">Lappa major</name>
    <dbReference type="NCBI Taxonomy" id="4217"/>
    <lineage>
        <taxon>Eukaryota</taxon>
        <taxon>Viridiplantae</taxon>
        <taxon>Streptophyta</taxon>
        <taxon>Embryophyta</taxon>
        <taxon>Tracheophyta</taxon>
        <taxon>Spermatophyta</taxon>
        <taxon>Magnoliopsida</taxon>
        <taxon>eudicotyledons</taxon>
        <taxon>Gunneridae</taxon>
        <taxon>Pentapetalae</taxon>
        <taxon>asterids</taxon>
        <taxon>campanulids</taxon>
        <taxon>Asterales</taxon>
        <taxon>Asteraceae</taxon>
        <taxon>Carduoideae</taxon>
        <taxon>Cardueae</taxon>
        <taxon>Arctiinae</taxon>
        <taxon>Arctium</taxon>
    </lineage>
</organism>
<keyword evidence="2" id="KW-1185">Reference proteome</keyword>
<reference evidence="2" key="1">
    <citation type="journal article" date="2022" name="Mol. Ecol. Resour.">
        <title>The genomes of chicory, endive, great burdock and yacon provide insights into Asteraceae palaeo-polyploidization history and plant inulin production.</title>
        <authorList>
            <person name="Fan W."/>
            <person name="Wang S."/>
            <person name="Wang H."/>
            <person name="Wang A."/>
            <person name="Jiang F."/>
            <person name="Liu H."/>
            <person name="Zhao H."/>
            <person name="Xu D."/>
            <person name="Zhang Y."/>
        </authorList>
    </citation>
    <scope>NUCLEOTIDE SEQUENCE [LARGE SCALE GENOMIC DNA]</scope>
    <source>
        <strain evidence="2">cv. Niubang</strain>
    </source>
</reference>
<name>A0ACB8ZKQ2_ARCLA</name>
<dbReference type="EMBL" id="CM042056">
    <property type="protein sequence ID" value="KAI3698127.1"/>
    <property type="molecule type" value="Genomic_DNA"/>
</dbReference>
<gene>
    <name evidence="1" type="ORF">L6452_31239</name>
</gene>
<evidence type="ECO:0000313" key="2">
    <source>
        <dbReference type="Proteomes" id="UP001055879"/>
    </source>
</evidence>
<comment type="caution">
    <text evidence="1">The sequence shown here is derived from an EMBL/GenBank/DDBJ whole genome shotgun (WGS) entry which is preliminary data.</text>
</comment>
<proteinExistence type="predicted"/>
<sequence length="100" mass="11013">MTTVAISSKSYGLIHVPDPLPLTRNRKSLPPFPLPQNFLCCTATLFLSPSLSLKFSLTSSETKRDLGFKHPLSAVQLVGQPQLKALSTGLQRLKCYMTTH</sequence>
<accession>A0ACB8ZKQ2</accession>